<proteinExistence type="predicted"/>
<comment type="caution">
    <text evidence="1">The sequence shown here is derived from an EMBL/GenBank/DDBJ whole genome shotgun (WGS) entry which is preliminary data.</text>
</comment>
<sequence>MDQEGINQVHISQDQVKELTEMARELLQEMERNSEPEEPYITTRIPLSDFTVLLELIKALLSIGEDFFRTPLTEE</sequence>
<evidence type="ECO:0000313" key="1">
    <source>
        <dbReference type="EMBL" id="OMJ11186.1"/>
    </source>
</evidence>
<keyword evidence="2" id="KW-1185">Reference proteome</keyword>
<dbReference type="AlphaFoldDB" id="A0A1R1X989"/>
<name>A0A1R1X989_9FUNG</name>
<gene>
    <name evidence="1" type="ORF">AYI69_g9929</name>
</gene>
<accession>A0A1R1X989</accession>
<organism evidence="1 2">
    <name type="scientific">Smittium culicis</name>
    <dbReference type="NCBI Taxonomy" id="133412"/>
    <lineage>
        <taxon>Eukaryota</taxon>
        <taxon>Fungi</taxon>
        <taxon>Fungi incertae sedis</taxon>
        <taxon>Zoopagomycota</taxon>
        <taxon>Kickxellomycotina</taxon>
        <taxon>Harpellomycetes</taxon>
        <taxon>Harpellales</taxon>
        <taxon>Legeriomycetaceae</taxon>
        <taxon>Smittium</taxon>
    </lineage>
</organism>
<protein>
    <submittedName>
        <fullName evidence="1">Uncharacterized protein</fullName>
    </submittedName>
</protein>
<dbReference type="EMBL" id="LSSM01006219">
    <property type="protein sequence ID" value="OMJ11186.1"/>
    <property type="molecule type" value="Genomic_DNA"/>
</dbReference>
<evidence type="ECO:0000313" key="2">
    <source>
        <dbReference type="Proteomes" id="UP000187429"/>
    </source>
</evidence>
<dbReference type="Proteomes" id="UP000187429">
    <property type="component" value="Unassembled WGS sequence"/>
</dbReference>
<reference evidence="2" key="1">
    <citation type="submission" date="2017-01" db="EMBL/GenBank/DDBJ databases">
        <authorList>
            <person name="Wang Y."/>
            <person name="White M."/>
            <person name="Kvist S."/>
            <person name="Moncalvo J.-M."/>
        </authorList>
    </citation>
    <scope>NUCLEOTIDE SEQUENCE [LARGE SCALE GENOMIC DNA]</scope>
    <source>
        <strain evidence="2">ID-206-W2</strain>
    </source>
</reference>